<dbReference type="EMBL" id="LAZR01008392">
    <property type="protein sequence ID" value="KKM79052.1"/>
    <property type="molecule type" value="Genomic_DNA"/>
</dbReference>
<dbReference type="GO" id="GO:0005524">
    <property type="term" value="F:ATP binding"/>
    <property type="evidence" value="ECO:0007669"/>
    <property type="project" value="UniProtKB-KW"/>
</dbReference>
<keyword evidence="4" id="KW-0233">DNA recombination</keyword>
<evidence type="ECO:0000256" key="3">
    <source>
        <dbReference type="ARBA" id="ARBA00022840"/>
    </source>
</evidence>
<accession>A0A0F9NCD4</accession>
<dbReference type="InterPro" id="IPR049428">
    <property type="entry name" value="RecA-like_N"/>
</dbReference>
<dbReference type="GO" id="GO:0006281">
    <property type="term" value="P:DNA repair"/>
    <property type="evidence" value="ECO:0007669"/>
    <property type="project" value="InterPro"/>
</dbReference>
<dbReference type="InterPro" id="IPR020587">
    <property type="entry name" value="RecA_monomer-monomer_interface"/>
</dbReference>
<proteinExistence type="inferred from homology"/>
<dbReference type="PROSITE" id="PS50163">
    <property type="entry name" value="RECA_3"/>
    <property type="match status" value="1"/>
</dbReference>
<dbReference type="SUPFAM" id="SSF52540">
    <property type="entry name" value="P-loop containing nucleoside triphosphate hydrolases"/>
    <property type="match status" value="1"/>
</dbReference>
<keyword evidence="3" id="KW-0067">ATP-binding</keyword>
<dbReference type="InterPro" id="IPR020588">
    <property type="entry name" value="RecA_ATP-bd"/>
</dbReference>
<keyword evidence="2" id="KW-0547">Nucleotide-binding</keyword>
<dbReference type="Pfam" id="PF00154">
    <property type="entry name" value="RecA_N"/>
    <property type="match status" value="1"/>
</dbReference>
<evidence type="ECO:0008006" key="8">
    <source>
        <dbReference type="Google" id="ProtNLM"/>
    </source>
</evidence>
<evidence type="ECO:0000313" key="7">
    <source>
        <dbReference type="EMBL" id="KKM79052.1"/>
    </source>
</evidence>
<dbReference type="InterPro" id="IPR027417">
    <property type="entry name" value="P-loop_NTPase"/>
</dbReference>
<evidence type="ECO:0000259" key="6">
    <source>
        <dbReference type="PROSITE" id="PS50163"/>
    </source>
</evidence>
<evidence type="ECO:0000259" key="5">
    <source>
        <dbReference type="PROSITE" id="PS50162"/>
    </source>
</evidence>
<gene>
    <name evidence="7" type="ORF">LCGC14_1353800</name>
</gene>
<dbReference type="GO" id="GO:0140664">
    <property type="term" value="F:ATP-dependent DNA damage sensor activity"/>
    <property type="evidence" value="ECO:0007669"/>
    <property type="project" value="InterPro"/>
</dbReference>
<feature type="domain" description="RecA family profile 1" evidence="5">
    <location>
        <begin position="45"/>
        <end position="232"/>
    </location>
</feature>
<name>A0A0F9NCD4_9ZZZZ</name>
<reference evidence="7" key="1">
    <citation type="journal article" date="2015" name="Nature">
        <title>Complex archaea that bridge the gap between prokaryotes and eukaryotes.</title>
        <authorList>
            <person name="Spang A."/>
            <person name="Saw J.H."/>
            <person name="Jorgensen S.L."/>
            <person name="Zaremba-Niedzwiedzka K."/>
            <person name="Martijn J."/>
            <person name="Lind A.E."/>
            <person name="van Eijk R."/>
            <person name="Schleper C."/>
            <person name="Guy L."/>
            <person name="Ettema T.J."/>
        </authorList>
    </citation>
    <scope>NUCLEOTIDE SEQUENCE</scope>
</reference>
<sequence length="325" mass="36651">MKRSRLPYRTLDLEKQKDDDVGVLPISSQVAKIRRKLSRKTAVDKVQWLDTGFPYLNAVMGSEKYGIPFGRVSEISGEEGHGKTALALELAGMAQQNNGAVVTLYDAESTFDPVWATARGLDVNKNFHLIQPYMVKEEDKGGTRRRLLDSGELFEEIEELGNLIYEENYNRPQVLIVDSIAAMIAPEEAAKHVHKQTMRENLALSRFLSPLFRRWIPIVRNHNVMMLCINQLREKPNAFGDPRYTPGGMSLRFYSTVRVRMARVKGGKVLSTTGKPIGAKGVITNFKNKAGHGSIEGHKCGFRIYFSMSKKSSQYIDASKIKREQ</sequence>
<dbReference type="GO" id="GO:0005829">
    <property type="term" value="C:cytosol"/>
    <property type="evidence" value="ECO:0007669"/>
    <property type="project" value="TreeGrafter"/>
</dbReference>
<dbReference type="PROSITE" id="PS50162">
    <property type="entry name" value="RECA_2"/>
    <property type="match status" value="1"/>
</dbReference>
<dbReference type="PANTHER" id="PTHR45900">
    <property type="entry name" value="RECA"/>
    <property type="match status" value="1"/>
</dbReference>
<dbReference type="PANTHER" id="PTHR45900:SF1">
    <property type="entry name" value="MITOCHONDRIAL DNA REPAIR PROTEIN RECA HOMOLOG-RELATED"/>
    <property type="match status" value="1"/>
</dbReference>
<feature type="domain" description="RecA family profile 2" evidence="6">
    <location>
        <begin position="239"/>
        <end position="317"/>
    </location>
</feature>
<comment type="similarity">
    <text evidence="1">Belongs to the RecA family.</text>
</comment>
<dbReference type="GO" id="GO:0006310">
    <property type="term" value="P:DNA recombination"/>
    <property type="evidence" value="ECO:0007669"/>
    <property type="project" value="UniProtKB-KW"/>
</dbReference>
<dbReference type="GO" id="GO:0003697">
    <property type="term" value="F:single-stranded DNA binding"/>
    <property type="evidence" value="ECO:0007669"/>
    <property type="project" value="InterPro"/>
</dbReference>
<comment type="caution">
    <text evidence="7">The sequence shown here is derived from an EMBL/GenBank/DDBJ whole genome shotgun (WGS) entry which is preliminary data.</text>
</comment>
<evidence type="ECO:0000256" key="4">
    <source>
        <dbReference type="ARBA" id="ARBA00023172"/>
    </source>
</evidence>
<dbReference type="InterPro" id="IPR013765">
    <property type="entry name" value="DNA_recomb/repair_RecA"/>
</dbReference>
<evidence type="ECO:0000256" key="1">
    <source>
        <dbReference type="ARBA" id="ARBA00009391"/>
    </source>
</evidence>
<organism evidence="7">
    <name type="scientific">marine sediment metagenome</name>
    <dbReference type="NCBI Taxonomy" id="412755"/>
    <lineage>
        <taxon>unclassified sequences</taxon>
        <taxon>metagenomes</taxon>
        <taxon>ecological metagenomes</taxon>
    </lineage>
</organism>
<evidence type="ECO:0000256" key="2">
    <source>
        <dbReference type="ARBA" id="ARBA00022741"/>
    </source>
</evidence>
<dbReference type="Gene3D" id="3.40.50.300">
    <property type="entry name" value="P-loop containing nucleotide triphosphate hydrolases"/>
    <property type="match status" value="1"/>
</dbReference>
<dbReference type="AlphaFoldDB" id="A0A0F9NCD4"/>
<protein>
    <recommendedName>
        <fullName evidence="8">RecA family profile 1 domain-containing protein</fullName>
    </recommendedName>
</protein>